<sequence length="193" mass="20696">ANFINNEKEIDWYKIRSKAQEIWSNICRLHPELSVDDIKINMGWISRFMSRNDMKIPKIAPPIIATANSINGHNGSITMVRKESPLDLAISTLPSTSSLWHPPLLSNGHSPPCSSSPSPTLSASSRRKCAVPKRAVDATLVINRPAAAAFLQQGLANGENGNGHANGTAATVETGGRDADDNLSSSDGIIEVC</sequence>
<proteinExistence type="predicted"/>
<feature type="compositionally biased region" description="Low complexity" evidence="2">
    <location>
        <begin position="107"/>
        <end position="124"/>
    </location>
</feature>
<organism evidence="4 5">
    <name type="scientific">Acrobeloides nanus</name>
    <dbReference type="NCBI Taxonomy" id="290746"/>
    <lineage>
        <taxon>Eukaryota</taxon>
        <taxon>Metazoa</taxon>
        <taxon>Ecdysozoa</taxon>
        <taxon>Nematoda</taxon>
        <taxon>Chromadorea</taxon>
        <taxon>Rhabditida</taxon>
        <taxon>Tylenchina</taxon>
        <taxon>Cephalobomorpha</taxon>
        <taxon>Cephaloboidea</taxon>
        <taxon>Cephalobidae</taxon>
        <taxon>Acrobeloides</taxon>
    </lineage>
</organism>
<evidence type="ECO:0000259" key="3">
    <source>
        <dbReference type="Pfam" id="PF03221"/>
    </source>
</evidence>
<feature type="compositionally biased region" description="Low complexity" evidence="2">
    <location>
        <begin position="158"/>
        <end position="170"/>
    </location>
</feature>
<dbReference type="GO" id="GO:0003677">
    <property type="term" value="F:DNA binding"/>
    <property type="evidence" value="ECO:0007669"/>
    <property type="project" value="UniProtKB-KW"/>
</dbReference>
<feature type="domain" description="HTH CENPB-type" evidence="3">
    <location>
        <begin position="5"/>
        <end position="55"/>
    </location>
</feature>
<dbReference type="Pfam" id="PF03221">
    <property type="entry name" value="HTH_Tnp_Tc5"/>
    <property type="match status" value="1"/>
</dbReference>
<feature type="region of interest" description="Disordered" evidence="2">
    <location>
        <begin position="107"/>
        <end position="126"/>
    </location>
</feature>
<evidence type="ECO:0000256" key="2">
    <source>
        <dbReference type="SAM" id="MobiDB-lite"/>
    </source>
</evidence>
<protein>
    <submittedName>
        <fullName evidence="5">HTH CENPB-type domain-containing protein</fullName>
    </submittedName>
</protein>
<dbReference type="WBParaSite" id="ACRNAN_scaffold4862.g9377.t1">
    <property type="protein sequence ID" value="ACRNAN_scaffold4862.g9377.t1"/>
    <property type="gene ID" value="ACRNAN_scaffold4862.g9377"/>
</dbReference>
<reference evidence="5" key="1">
    <citation type="submission" date="2022-11" db="UniProtKB">
        <authorList>
            <consortium name="WormBaseParasite"/>
        </authorList>
    </citation>
    <scope>IDENTIFICATION</scope>
</reference>
<evidence type="ECO:0000313" key="4">
    <source>
        <dbReference type="Proteomes" id="UP000887540"/>
    </source>
</evidence>
<accession>A0A914DYV4</accession>
<dbReference type="Proteomes" id="UP000887540">
    <property type="component" value="Unplaced"/>
</dbReference>
<evidence type="ECO:0000313" key="5">
    <source>
        <dbReference type="WBParaSite" id="ACRNAN_scaffold4862.g9377.t1"/>
    </source>
</evidence>
<feature type="region of interest" description="Disordered" evidence="2">
    <location>
        <begin position="158"/>
        <end position="187"/>
    </location>
</feature>
<keyword evidence="1" id="KW-0238">DNA-binding</keyword>
<dbReference type="AlphaFoldDB" id="A0A914DYV4"/>
<keyword evidence="4" id="KW-1185">Reference proteome</keyword>
<evidence type="ECO:0000256" key="1">
    <source>
        <dbReference type="ARBA" id="ARBA00023125"/>
    </source>
</evidence>
<name>A0A914DYV4_9BILA</name>
<dbReference type="InterPro" id="IPR006600">
    <property type="entry name" value="HTH_CenpB_DNA-bd_dom"/>
</dbReference>